<evidence type="ECO:0000313" key="2">
    <source>
        <dbReference type="Proteomes" id="UP000789396"/>
    </source>
</evidence>
<dbReference type="OrthoDB" id="2421975at2759"/>
<organism evidence="1 2">
    <name type="scientific">Racocetra fulgida</name>
    <dbReference type="NCBI Taxonomy" id="60492"/>
    <lineage>
        <taxon>Eukaryota</taxon>
        <taxon>Fungi</taxon>
        <taxon>Fungi incertae sedis</taxon>
        <taxon>Mucoromycota</taxon>
        <taxon>Glomeromycotina</taxon>
        <taxon>Glomeromycetes</taxon>
        <taxon>Diversisporales</taxon>
        <taxon>Gigasporaceae</taxon>
        <taxon>Racocetra</taxon>
    </lineage>
</organism>
<dbReference type="Proteomes" id="UP000789396">
    <property type="component" value="Unassembled WGS sequence"/>
</dbReference>
<name>A0A9N9NZ84_9GLOM</name>
<sequence length="103" mass="11669">MIELLEPILVATELLSSSSYSTISNICLTFLGLLYHLNKFIDEELYLIEQYAIAIAIRSKLNKYWSIFEKSTTIVLILNSLSKLMTFLFGDQKDAALTSLQNA</sequence>
<comment type="caution">
    <text evidence="1">The sequence shown here is derived from an EMBL/GenBank/DDBJ whole genome shotgun (WGS) entry which is preliminary data.</text>
</comment>
<feature type="non-terminal residue" evidence="1">
    <location>
        <position position="103"/>
    </location>
</feature>
<proteinExistence type="predicted"/>
<dbReference type="AlphaFoldDB" id="A0A9N9NZ84"/>
<gene>
    <name evidence="1" type="ORF">RFULGI_LOCUS15527</name>
</gene>
<dbReference type="EMBL" id="CAJVPZ010050268">
    <property type="protein sequence ID" value="CAG8777317.1"/>
    <property type="molecule type" value="Genomic_DNA"/>
</dbReference>
<evidence type="ECO:0000313" key="1">
    <source>
        <dbReference type="EMBL" id="CAG8777317.1"/>
    </source>
</evidence>
<accession>A0A9N9NZ84</accession>
<keyword evidence="2" id="KW-1185">Reference proteome</keyword>
<protein>
    <submittedName>
        <fullName evidence="1">1703_t:CDS:1</fullName>
    </submittedName>
</protein>
<reference evidence="1" key="1">
    <citation type="submission" date="2021-06" db="EMBL/GenBank/DDBJ databases">
        <authorList>
            <person name="Kallberg Y."/>
            <person name="Tangrot J."/>
            <person name="Rosling A."/>
        </authorList>
    </citation>
    <scope>NUCLEOTIDE SEQUENCE</scope>
    <source>
        <strain evidence="1">IN212</strain>
    </source>
</reference>